<accession>A0A7K3PFB4</accession>
<gene>
    <name evidence="1" type="ORF">G3I32_07140</name>
</gene>
<reference evidence="1 2" key="1">
    <citation type="submission" date="2020-01" db="EMBL/GenBank/DDBJ databases">
        <title>Insect and environment-associated Actinomycetes.</title>
        <authorList>
            <person name="Currrie C."/>
            <person name="Chevrette M."/>
            <person name="Carlson C."/>
            <person name="Stubbendieck R."/>
            <person name="Wendt-Pienkowski E."/>
        </authorList>
    </citation>
    <scope>NUCLEOTIDE SEQUENCE [LARGE SCALE GENOMIC DNA]</scope>
    <source>
        <strain evidence="1 2">SID14163</strain>
    </source>
</reference>
<dbReference type="RefSeq" id="WP_164244460.1">
    <property type="nucleotide sequence ID" value="NZ_JAAGMA010000175.1"/>
</dbReference>
<comment type="caution">
    <text evidence="1">The sequence shown here is derived from an EMBL/GenBank/DDBJ whole genome shotgun (WGS) entry which is preliminary data.</text>
</comment>
<evidence type="ECO:0000313" key="1">
    <source>
        <dbReference type="EMBL" id="NEB08648.1"/>
    </source>
</evidence>
<protein>
    <submittedName>
        <fullName evidence="1">Uncharacterized protein</fullName>
    </submittedName>
</protein>
<dbReference type="EMBL" id="JAAGMA010000175">
    <property type="protein sequence ID" value="NEB08648.1"/>
    <property type="molecule type" value="Genomic_DNA"/>
</dbReference>
<sequence length="112" mass="12168">MTAPANARRARTARRLGLPALRGRGLFVTGNLIDSVGNHLDLRAVAHDREHPVPHLYFNLMHYLPVEDACAHGTTVLHAGTITIEAKRRRGARVSPLYALADETSAGHPGPH</sequence>
<proteinExistence type="predicted"/>
<evidence type="ECO:0000313" key="2">
    <source>
        <dbReference type="Proteomes" id="UP000470446"/>
    </source>
</evidence>
<dbReference type="AlphaFoldDB" id="A0A7K3PFB4"/>
<name>A0A7K3PFB4_9ACTN</name>
<organism evidence="1 2">
    <name type="scientific">Streptomyces coelicoflavus</name>
    <dbReference type="NCBI Taxonomy" id="285562"/>
    <lineage>
        <taxon>Bacteria</taxon>
        <taxon>Bacillati</taxon>
        <taxon>Actinomycetota</taxon>
        <taxon>Actinomycetes</taxon>
        <taxon>Kitasatosporales</taxon>
        <taxon>Streptomycetaceae</taxon>
        <taxon>Streptomyces</taxon>
    </lineage>
</organism>
<dbReference type="Proteomes" id="UP000470446">
    <property type="component" value="Unassembled WGS sequence"/>
</dbReference>